<dbReference type="InterPro" id="IPR022764">
    <property type="entry name" value="Peptidase_S54_rhomboid_dom"/>
</dbReference>
<keyword evidence="8" id="KW-1185">Reference proteome</keyword>
<feature type="transmembrane region" description="Helical" evidence="5">
    <location>
        <begin position="128"/>
        <end position="149"/>
    </location>
</feature>
<reference evidence="7 8" key="1">
    <citation type="submission" date="2017-06" db="EMBL/GenBank/DDBJ databases">
        <title>Ant-infecting Ophiocordyceps genomes reveal a high diversity of potential behavioral manipulation genes and a possible major role for enterotoxins.</title>
        <authorList>
            <person name="De Bekker C."/>
            <person name="Evans H.C."/>
            <person name="Brachmann A."/>
            <person name="Hughes D.P."/>
        </authorList>
    </citation>
    <scope>NUCLEOTIDE SEQUENCE [LARGE SCALE GENOMIC DNA]</scope>
    <source>
        <strain evidence="7 8">1348a</strain>
    </source>
</reference>
<dbReference type="InterPro" id="IPR035952">
    <property type="entry name" value="Rhomboid-like_sf"/>
</dbReference>
<dbReference type="GO" id="GO:0004252">
    <property type="term" value="F:serine-type endopeptidase activity"/>
    <property type="evidence" value="ECO:0007669"/>
    <property type="project" value="InterPro"/>
</dbReference>
<evidence type="ECO:0000313" key="8">
    <source>
        <dbReference type="Proteomes" id="UP000224854"/>
    </source>
</evidence>
<feature type="domain" description="Peptidase S54 rhomboid" evidence="6">
    <location>
        <begin position="58"/>
        <end position="134"/>
    </location>
</feature>
<proteinExistence type="predicted"/>
<evidence type="ECO:0000256" key="2">
    <source>
        <dbReference type="ARBA" id="ARBA00022692"/>
    </source>
</evidence>
<protein>
    <recommendedName>
        <fullName evidence="6">Peptidase S54 rhomboid domain-containing protein</fullName>
    </recommendedName>
</protein>
<dbReference type="AlphaFoldDB" id="A0A2C5X6W0"/>
<dbReference type="Proteomes" id="UP000224854">
    <property type="component" value="Unassembled WGS sequence"/>
</dbReference>
<feature type="transmembrane region" description="Helical" evidence="5">
    <location>
        <begin position="93"/>
        <end position="116"/>
    </location>
</feature>
<comment type="caution">
    <text evidence="7">The sequence shown here is derived from an EMBL/GenBank/DDBJ whole genome shotgun (WGS) entry which is preliminary data.</text>
</comment>
<organism evidence="7 8">
    <name type="scientific">Ophiocordyceps australis</name>
    <dbReference type="NCBI Taxonomy" id="1399860"/>
    <lineage>
        <taxon>Eukaryota</taxon>
        <taxon>Fungi</taxon>
        <taxon>Dikarya</taxon>
        <taxon>Ascomycota</taxon>
        <taxon>Pezizomycotina</taxon>
        <taxon>Sordariomycetes</taxon>
        <taxon>Hypocreomycetidae</taxon>
        <taxon>Hypocreales</taxon>
        <taxon>Ophiocordycipitaceae</taxon>
        <taxon>Ophiocordyceps</taxon>
    </lineage>
</organism>
<evidence type="ECO:0000256" key="3">
    <source>
        <dbReference type="ARBA" id="ARBA00022989"/>
    </source>
</evidence>
<evidence type="ECO:0000313" key="7">
    <source>
        <dbReference type="EMBL" id="PHH58559.1"/>
    </source>
</evidence>
<name>A0A2C5X6W0_9HYPO</name>
<dbReference type="Pfam" id="PF01694">
    <property type="entry name" value="Rhomboid"/>
    <property type="match status" value="1"/>
</dbReference>
<evidence type="ECO:0000256" key="1">
    <source>
        <dbReference type="ARBA" id="ARBA00004141"/>
    </source>
</evidence>
<sequence length="150" mass="16815">MPGIRDLNAPNIWIFIQRLPLVTRIVILLIALCWMVGLFWERLSDWGSLVPSKVFLTSAYRLSTFPLIHKNLIHAVVNVLALTPLMERFENEYGSLSTLALFFGPLTSLPALLYVLLEGIILRGNKPVMGASIWDTFVACLSATFAVWAI</sequence>
<feature type="transmembrane region" description="Helical" evidence="5">
    <location>
        <begin position="21"/>
        <end position="40"/>
    </location>
</feature>
<keyword evidence="4 5" id="KW-0472">Membrane</keyword>
<keyword evidence="2 5" id="KW-0812">Transmembrane</keyword>
<comment type="subcellular location">
    <subcellularLocation>
        <location evidence="1">Membrane</location>
        <topology evidence="1">Multi-pass membrane protein</topology>
    </subcellularLocation>
</comment>
<evidence type="ECO:0000256" key="4">
    <source>
        <dbReference type="ARBA" id="ARBA00023136"/>
    </source>
</evidence>
<gene>
    <name evidence="7" type="ORF">CDD82_2899</name>
</gene>
<dbReference type="OrthoDB" id="10257275at2759"/>
<accession>A0A2C5X6W0</accession>
<dbReference type="SUPFAM" id="SSF144091">
    <property type="entry name" value="Rhomboid-like"/>
    <property type="match status" value="1"/>
</dbReference>
<evidence type="ECO:0000259" key="6">
    <source>
        <dbReference type="Pfam" id="PF01694"/>
    </source>
</evidence>
<dbReference type="Gene3D" id="1.20.1540.10">
    <property type="entry name" value="Rhomboid-like"/>
    <property type="match status" value="1"/>
</dbReference>
<dbReference type="EMBL" id="NJEU01002120">
    <property type="protein sequence ID" value="PHH58559.1"/>
    <property type="molecule type" value="Genomic_DNA"/>
</dbReference>
<keyword evidence="3 5" id="KW-1133">Transmembrane helix</keyword>
<evidence type="ECO:0000256" key="5">
    <source>
        <dbReference type="SAM" id="Phobius"/>
    </source>
</evidence>
<dbReference type="GO" id="GO:0016020">
    <property type="term" value="C:membrane"/>
    <property type="evidence" value="ECO:0007669"/>
    <property type="project" value="UniProtKB-SubCell"/>
</dbReference>